<gene>
    <name evidence="2" type="ORF">BJX66DRAFT_314080</name>
</gene>
<evidence type="ECO:0000256" key="1">
    <source>
        <dbReference type="SAM" id="Phobius"/>
    </source>
</evidence>
<protein>
    <submittedName>
        <fullName evidence="2">Uncharacterized protein</fullName>
    </submittedName>
</protein>
<accession>A0ABR4FRJ0</accession>
<sequence>MHPVVYLRRRMPQYRFCISHWHSFLLTTVFPGPAITQLILFPCYTCCTETQASNRPIGHSLMLICLLTLDDGAL</sequence>
<evidence type="ECO:0000313" key="3">
    <source>
        <dbReference type="Proteomes" id="UP001610563"/>
    </source>
</evidence>
<keyword evidence="3" id="KW-1185">Reference proteome</keyword>
<dbReference type="EMBL" id="JBFTWV010000132">
    <property type="protein sequence ID" value="KAL2785866.1"/>
    <property type="molecule type" value="Genomic_DNA"/>
</dbReference>
<feature type="transmembrane region" description="Helical" evidence="1">
    <location>
        <begin position="21"/>
        <end position="41"/>
    </location>
</feature>
<comment type="caution">
    <text evidence="2">The sequence shown here is derived from an EMBL/GenBank/DDBJ whole genome shotgun (WGS) entry which is preliminary data.</text>
</comment>
<name>A0ABR4FRJ0_9EURO</name>
<evidence type="ECO:0000313" key="2">
    <source>
        <dbReference type="EMBL" id="KAL2785866.1"/>
    </source>
</evidence>
<organism evidence="2 3">
    <name type="scientific">Aspergillus keveii</name>
    <dbReference type="NCBI Taxonomy" id="714993"/>
    <lineage>
        <taxon>Eukaryota</taxon>
        <taxon>Fungi</taxon>
        <taxon>Dikarya</taxon>
        <taxon>Ascomycota</taxon>
        <taxon>Pezizomycotina</taxon>
        <taxon>Eurotiomycetes</taxon>
        <taxon>Eurotiomycetidae</taxon>
        <taxon>Eurotiales</taxon>
        <taxon>Aspergillaceae</taxon>
        <taxon>Aspergillus</taxon>
        <taxon>Aspergillus subgen. Nidulantes</taxon>
    </lineage>
</organism>
<reference evidence="2 3" key="1">
    <citation type="submission" date="2024-07" db="EMBL/GenBank/DDBJ databases">
        <title>Section-level genome sequencing and comparative genomics of Aspergillus sections Usti and Cavernicolus.</title>
        <authorList>
            <consortium name="Lawrence Berkeley National Laboratory"/>
            <person name="Nybo J.L."/>
            <person name="Vesth T.C."/>
            <person name="Theobald S."/>
            <person name="Frisvad J.C."/>
            <person name="Larsen T.O."/>
            <person name="Kjaerboelling I."/>
            <person name="Rothschild-Mancinelli K."/>
            <person name="Lyhne E.K."/>
            <person name="Kogle M.E."/>
            <person name="Barry K."/>
            <person name="Clum A."/>
            <person name="Na H."/>
            <person name="Ledsgaard L."/>
            <person name="Lin J."/>
            <person name="Lipzen A."/>
            <person name="Kuo A."/>
            <person name="Riley R."/>
            <person name="Mondo S."/>
            <person name="Labutti K."/>
            <person name="Haridas S."/>
            <person name="Pangalinan J."/>
            <person name="Salamov A.A."/>
            <person name="Simmons B.A."/>
            <person name="Magnuson J.K."/>
            <person name="Chen J."/>
            <person name="Drula E."/>
            <person name="Henrissat B."/>
            <person name="Wiebenga A."/>
            <person name="Lubbers R.J."/>
            <person name="Gomes A.C."/>
            <person name="Makela M.R."/>
            <person name="Stajich J."/>
            <person name="Grigoriev I.V."/>
            <person name="Mortensen U.H."/>
            <person name="De Vries R.P."/>
            <person name="Baker S.E."/>
            <person name="Andersen M.R."/>
        </authorList>
    </citation>
    <scope>NUCLEOTIDE SEQUENCE [LARGE SCALE GENOMIC DNA]</scope>
    <source>
        <strain evidence="2 3">CBS 209.92</strain>
    </source>
</reference>
<keyword evidence="1" id="KW-0472">Membrane</keyword>
<proteinExistence type="predicted"/>
<dbReference type="Proteomes" id="UP001610563">
    <property type="component" value="Unassembled WGS sequence"/>
</dbReference>
<keyword evidence="1" id="KW-0812">Transmembrane</keyword>
<keyword evidence="1" id="KW-1133">Transmembrane helix</keyword>